<evidence type="ECO:0000313" key="9">
    <source>
        <dbReference type="EMBL" id="RKG72865.1"/>
    </source>
</evidence>
<dbReference type="PANTHER" id="PTHR43133">
    <property type="entry name" value="RNA POLYMERASE ECF-TYPE SIGMA FACTO"/>
    <property type="match status" value="1"/>
</dbReference>
<feature type="compositionally biased region" description="Low complexity" evidence="6">
    <location>
        <begin position="1"/>
        <end position="14"/>
    </location>
</feature>
<dbReference type="PANTHER" id="PTHR43133:SF8">
    <property type="entry name" value="RNA POLYMERASE SIGMA FACTOR HI_1459-RELATED"/>
    <property type="match status" value="1"/>
</dbReference>
<evidence type="ECO:0000256" key="2">
    <source>
        <dbReference type="ARBA" id="ARBA00023015"/>
    </source>
</evidence>
<keyword evidence="10" id="KW-1185">Reference proteome</keyword>
<keyword evidence="2" id="KW-0805">Transcription regulation</keyword>
<gene>
    <name evidence="9" type="ORF">D7V88_37450</name>
</gene>
<dbReference type="GO" id="GO:0006352">
    <property type="term" value="P:DNA-templated transcription initiation"/>
    <property type="evidence" value="ECO:0007669"/>
    <property type="project" value="InterPro"/>
</dbReference>
<dbReference type="InterPro" id="IPR007627">
    <property type="entry name" value="RNA_pol_sigma70_r2"/>
</dbReference>
<feature type="region of interest" description="Disordered" evidence="6">
    <location>
        <begin position="1"/>
        <end position="31"/>
    </location>
</feature>
<dbReference type="Gene3D" id="1.10.10.10">
    <property type="entry name" value="Winged helix-like DNA-binding domain superfamily/Winged helix DNA-binding domain"/>
    <property type="match status" value="1"/>
</dbReference>
<evidence type="ECO:0000256" key="3">
    <source>
        <dbReference type="ARBA" id="ARBA00023082"/>
    </source>
</evidence>
<evidence type="ECO:0000259" key="8">
    <source>
        <dbReference type="Pfam" id="PF08281"/>
    </source>
</evidence>
<dbReference type="Proteomes" id="UP000268094">
    <property type="component" value="Unassembled WGS sequence"/>
</dbReference>
<evidence type="ECO:0000256" key="1">
    <source>
        <dbReference type="ARBA" id="ARBA00010641"/>
    </source>
</evidence>
<dbReference type="InterPro" id="IPR039425">
    <property type="entry name" value="RNA_pol_sigma-70-like"/>
</dbReference>
<dbReference type="GO" id="GO:0016987">
    <property type="term" value="F:sigma factor activity"/>
    <property type="evidence" value="ECO:0007669"/>
    <property type="project" value="UniProtKB-KW"/>
</dbReference>
<dbReference type="Pfam" id="PF08281">
    <property type="entry name" value="Sigma70_r4_2"/>
    <property type="match status" value="1"/>
</dbReference>
<dbReference type="AlphaFoldDB" id="A0A3A8HQ49"/>
<evidence type="ECO:0000256" key="5">
    <source>
        <dbReference type="ARBA" id="ARBA00023163"/>
    </source>
</evidence>
<dbReference type="NCBIfam" id="TIGR02937">
    <property type="entry name" value="sigma70-ECF"/>
    <property type="match status" value="1"/>
</dbReference>
<dbReference type="InterPro" id="IPR036388">
    <property type="entry name" value="WH-like_DNA-bd_sf"/>
</dbReference>
<dbReference type="SUPFAM" id="SSF88659">
    <property type="entry name" value="Sigma3 and sigma4 domains of RNA polymerase sigma factors"/>
    <property type="match status" value="1"/>
</dbReference>
<dbReference type="SUPFAM" id="SSF88946">
    <property type="entry name" value="Sigma2 domain of RNA polymerase sigma factors"/>
    <property type="match status" value="1"/>
</dbReference>
<dbReference type="EMBL" id="RAVZ01000442">
    <property type="protein sequence ID" value="RKG72865.1"/>
    <property type="molecule type" value="Genomic_DNA"/>
</dbReference>
<proteinExistence type="inferred from homology"/>
<dbReference type="CDD" id="cd06171">
    <property type="entry name" value="Sigma70_r4"/>
    <property type="match status" value="1"/>
</dbReference>
<keyword evidence="5" id="KW-0804">Transcription</keyword>
<evidence type="ECO:0000256" key="4">
    <source>
        <dbReference type="ARBA" id="ARBA00023125"/>
    </source>
</evidence>
<dbReference type="InterPro" id="IPR013325">
    <property type="entry name" value="RNA_pol_sigma_r2"/>
</dbReference>
<evidence type="ECO:0000313" key="10">
    <source>
        <dbReference type="Proteomes" id="UP000268094"/>
    </source>
</evidence>
<dbReference type="InterPro" id="IPR014284">
    <property type="entry name" value="RNA_pol_sigma-70_dom"/>
</dbReference>
<keyword evidence="4" id="KW-0238">DNA-binding</keyword>
<dbReference type="GO" id="GO:0003677">
    <property type="term" value="F:DNA binding"/>
    <property type="evidence" value="ECO:0007669"/>
    <property type="project" value="UniProtKB-KW"/>
</dbReference>
<evidence type="ECO:0000256" key="6">
    <source>
        <dbReference type="SAM" id="MobiDB-lite"/>
    </source>
</evidence>
<feature type="domain" description="RNA polymerase sigma-70 region 2" evidence="7">
    <location>
        <begin position="40"/>
        <end position="107"/>
    </location>
</feature>
<accession>A0A3A8HQ49</accession>
<dbReference type="Pfam" id="PF04542">
    <property type="entry name" value="Sigma70_r2"/>
    <property type="match status" value="1"/>
</dbReference>
<dbReference type="OrthoDB" id="9797134at2"/>
<keyword evidence="3" id="KW-0731">Sigma factor</keyword>
<protein>
    <submittedName>
        <fullName evidence="9">RNA polymerase sigma factor</fullName>
    </submittedName>
</protein>
<evidence type="ECO:0000259" key="7">
    <source>
        <dbReference type="Pfam" id="PF04542"/>
    </source>
</evidence>
<reference evidence="10" key="1">
    <citation type="submission" date="2018-09" db="EMBL/GenBank/DDBJ databases">
        <authorList>
            <person name="Livingstone P.G."/>
            <person name="Whitworth D.E."/>
        </authorList>
    </citation>
    <scope>NUCLEOTIDE SEQUENCE [LARGE SCALE GENOMIC DNA]</scope>
    <source>
        <strain evidence="10">CA054A</strain>
    </source>
</reference>
<comment type="similarity">
    <text evidence="1">Belongs to the sigma-70 factor family. ECF subfamily.</text>
</comment>
<dbReference type="InterPro" id="IPR013249">
    <property type="entry name" value="RNA_pol_sigma70_r4_t2"/>
</dbReference>
<organism evidence="9 10">
    <name type="scientific">Corallococcus terminator</name>
    <dbReference type="NCBI Taxonomy" id="2316733"/>
    <lineage>
        <taxon>Bacteria</taxon>
        <taxon>Pseudomonadati</taxon>
        <taxon>Myxococcota</taxon>
        <taxon>Myxococcia</taxon>
        <taxon>Myxococcales</taxon>
        <taxon>Cystobacterineae</taxon>
        <taxon>Myxococcaceae</taxon>
        <taxon>Corallococcus</taxon>
    </lineage>
</organism>
<dbReference type="Gene3D" id="1.10.1740.10">
    <property type="match status" value="1"/>
</dbReference>
<dbReference type="InterPro" id="IPR013324">
    <property type="entry name" value="RNA_pol_sigma_r3/r4-like"/>
</dbReference>
<feature type="domain" description="RNA polymerase sigma factor 70 region 4 type 2" evidence="8">
    <location>
        <begin position="137"/>
        <end position="189"/>
    </location>
</feature>
<name>A0A3A8HQ49_9BACT</name>
<comment type="caution">
    <text evidence="9">The sequence shown here is derived from an EMBL/GenBank/DDBJ whole genome shotgun (WGS) entry which is preliminary data.</text>
</comment>
<sequence length="204" mass="23308">MVFRPRSPRAAPRPGESSETAKEGPPASREDAAEFQALIARCAPALEERARILCRGRNPSDAKDLLQETYERAFRAFHTYDRSAPPMAWLASILVRRFLDWCRHDRRHPHEEFTDAMGDTLAEAEAPPEIWAHYTLEDVWSAVEQLPPELREVVRMKDMERQSYAEISRRLGIPSMTVGTRLFRARKKLKELLLARQGSAGVPS</sequence>